<accession>A0A7W9AQQ9</accession>
<evidence type="ECO:0000313" key="2">
    <source>
        <dbReference type="EMBL" id="MBB5698815.1"/>
    </source>
</evidence>
<sequence>MLSELTIERFKTVREETLQFGRVNLFIGGNGTGKSNLLEAIGLASACLGRGLGDSDIGQRGLRITPPELMKSSFKNEDLPKTLMLEAKFSSRITYKATLQSREGDPLLRFFSESASIRGKKVFGRSNRGASATGVSHAHRLEQHRGIWDQIKATYDIDESAAAEFSEFSRFSIYTPQPDFLRGRQAGRVDNPPIGLHGEGLPEAASGLLSAWRSFRRGGEHFLDKHNKKIIDDCVQLVGLPGWASEFGTHRPAPLLTSRDMADRTEIVYFVDCFMHARRNQLSVYDSSEGTLFLLFAAILLSHPGAPKVFAFDNVDNALNPKLTRSLVEQIIKVCKTSSENQTWLGAKQVFLTSHNPTALDAFDLFDNDNRVFVVKRGEKGFTTATRLKVPKGMSRERWEAVKGGRNLSQLWLDGDIPGALGVM</sequence>
<dbReference type="Proteomes" id="UP000557739">
    <property type="component" value="Unassembled WGS sequence"/>
</dbReference>
<evidence type="ECO:0000259" key="1">
    <source>
        <dbReference type="Pfam" id="PF13304"/>
    </source>
</evidence>
<protein>
    <recommendedName>
        <fullName evidence="1">ATPase AAA-type core domain-containing protein</fullName>
    </recommendedName>
</protein>
<dbReference type="InterPro" id="IPR003959">
    <property type="entry name" value="ATPase_AAA_core"/>
</dbReference>
<dbReference type="GO" id="GO:0016747">
    <property type="term" value="F:acyltransferase activity, transferring groups other than amino-acyl groups"/>
    <property type="evidence" value="ECO:0007669"/>
    <property type="project" value="InterPro"/>
</dbReference>
<evidence type="ECO:0000313" key="3">
    <source>
        <dbReference type="Proteomes" id="UP000557739"/>
    </source>
</evidence>
<comment type="caution">
    <text evidence="2">The sequence shown here is derived from an EMBL/GenBank/DDBJ whole genome shotgun (WGS) entry which is preliminary data.</text>
</comment>
<dbReference type="InterPro" id="IPR051396">
    <property type="entry name" value="Bact_Antivir_Def_Nuclease"/>
</dbReference>
<dbReference type="SUPFAM" id="SSF52540">
    <property type="entry name" value="P-loop containing nucleoside triphosphate hydrolases"/>
    <property type="match status" value="1"/>
</dbReference>
<organism evidence="2 3">
    <name type="scientific">Sphingomonas yantingensis</name>
    <dbReference type="NCBI Taxonomy" id="1241761"/>
    <lineage>
        <taxon>Bacteria</taxon>
        <taxon>Pseudomonadati</taxon>
        <taxon>Pseudomonadota</taxon>
        <taxon>Alphaproteobacteria</taxon>
        <taxon>Sphingomonadales</taxon>
        <taxon>Sphingomonadaceae</taxon>
        <taxon>Sphingomonas</taxon>
    </lineage>
</organism>
<dbReference type="PROSITE" id="PS00099">
    <property type="entry name" value="THIOLASE_3"/>
    <property type="match status" value="1"/>
</dbReference>
<dbReference type="PANTHER" id="PTHR43581:SF2">
    <property type="entry name" value="EXCINUCLEASE ATPASE SUBUNIT"/>
    <property type="match status" value="1"/>
</dbReference>
<dbReference type="RefSeq" id="WP_184028089.1">
    <property type="nucleotide sequence ID" value="NZ_JACIJJ010000003.1"/>
</dbReference>
<dbReference type="InterPro" id="IPR020610">
    <property type="entry name" value="Thiolase_AS"/>
</dbReference>
<dbReference type="GO" id="GO:0016887">
    <property type="term" value="F:ATP hydrolysis activity"/>
    <property type="evidence" value="ECO:0007669"/>
    <property type="project" value="InterPro"/>
</dbReference>
<proteinExistence type="predicted"/>
<reference evidence="2 3" key="1">
    <citation type="submission" date="2020-08" db="EMBL/GenBank/DDBJ databases">
        <title>Genomic Encyclopedia of Type Strains, Phase IV (KMG-IV): sequencing the most valuable type-strain genomes for metagenomic binning, comparative biology and taxonomic classification.</title>
        <authorList>
            <person name="Goeker M."/>
        </authorList>
    </citation>
    <scope>NUCLEOTIDE SEQUENCE [LARGE SCALE GENOMIC DNA]</scope>
    <source>
        <strain evidence="2 3">DSM 27244</strain>
    </source>
</reference>
<dbReference type="PIRSF" id="PIRSF029347">
    <property type="entry name" value="RecF"/>
    <property type="match status" value="1"/>
</dbReference>
<dbReference type="Pfam" id="PF13304">
    <property type="entry name" value="AAA_21"/>
    <property type="match status" value="1"/>
</dbReference>
<dbReference type="PANTHER" id="PTHR43581">
    <property type="entry name" value="ATP/GTP PHOSPHATASE"/>
    <property type="match status" value="1"/>
</dbReference>
<dbReference type="GO" id="GO:0005524">
    <property type="term" value="F:ATP binding"/>
    <property type="evidence" value="ECO:0007669"/>
    <property type="project" value="InterPro"/>
</dbReference>
<dbReference type="InterPro" id="IPR014555">
    <property type="entry name" value="RecF-like"/>
</dbReference>
<feature type="domain" description="ATPase AAA-type core" evidence="1">
    <location>
        <begin position="23"/>
        <end position="361"/>
    </location>
</feature>
<dbReference type="AlphaFoldDB" id="A0A7W9AQQ9"/>
<dbReference type="InterPro" id="IPR027417">
    <property type="entry name" value="P-loop_NTPase"/>
</dbReference>
<dbReference type="Gene3D" id="3.40.50.300">
    <property type="entry name" value="P-loop containing nucleotide triphosphate hydrolases"/>
    <property type="match status" value="2"/>
</dbReference>
<keyword evidence="3" id="KW-1185">Reference proteome</keyword>
<name>A0A7W9AQQ9_9SPHN</name>
<dbReference type="EMBL" id="JACIJJ010000003">
    <property type="protein sequence ID" value="MBB5698815.1"/>
    <property type="molecule type" value="Genomic_DNA"/>
</dbReference>
<gene>
    <name evidence="2" type="ORF">FHR19_002170</name>
</gene>